<dbReference type="AlphaFoldDB" id="A0A1F6NEG1"/>
<name>A0A1F6NEG1_9BACT</name>
<reference evidence="2 3" key="1">
    <citation type="journal article" date="2016" name="Nat. Commun.">
        <title>Thousands of microbial genomes shed light on interconnected biogeochemical processes in an aquifer system.</title>
        <authorList>
            <person name="Anantharaman K."/>
            <person name="Brown C.T."/>
            <person name="Hug L.A."/>
            <person name="Sharon I."/>
            <person name="Castelle C.J."/>
            <person name="Probst A.J."/>
            <person name="Thomas B.C."/>
            <person name="Singh A."/>
            <person name="Wilkins M.J."/>
            <person name="Karaoz U."/>
            <person name="Brodie E.L."/>
            <person name="Williams K.H."/>
            <person name="Hubbard S.S."/>
            <person name="Banfield J.F."/>
        </authorList>
    </citation>
    <scope>NUCLEOTIDE SEQUENCE [LARGE SCALE GENOMIC DNA]</scope>
</reference>
<sequence length="111" mass="12685">MLESSQDLFYIVLSLAVLWFTVFLCWLLYQAARVLRNANNIIETLTEKLELITAAVHTIKEKMEKMSGVVGLMNTVVGGFANKLFNDKSFSEIVEEKVGKRKKTTKQKKKK</sequence>
<keyword evidence="1" id="KW-1133">Transmembrane helix</keyword>
<protein>
    <recommendedName>
        <fullName evidence="4">DUF948 domain-containing protein</fullName>
    </recommendedName>
</protein>
<dbReference type="Proteomes" id="UP000176300">
    <property type="component" value="Unassembled WGS sequence"/>
</dbReference>
<evidence type="ECO:0000313" key="3">
    <source>
        <dbReference type="Proteomes" id="UP000176300"/>
    </source>
</evidence>
<comment type="caution">
    <text evidence="2">The sequence shown here is derived from an EMBL/GenBank/DDBJ whole genome shotgun (WGS) entry which is preliminary data.</text>
</comment>
<proteinExistence type="predicted"/>
<dbReference type="EMBL" id="MFQS01000043">
    <property type="protein sequence ID" value="OGH82356.1"/>
    <property type="molecule type" value="Genomic_DNA"/>
</dbReference>
<accession>A0A1F6NEG1</accession>
<organism evidence="2 3">
    <name type="scientific">Candidatus Magasanikbacteria bacterium RIFOXYB1_FULL_40_15</name>
    <dbReference type="NCBI Taxonomy" id="1798697"/>
    <lineage>
        <taxon>Bacteria</taxon>
        <taxon>Candidatus Magasanikiibacteriota</taxon>
    </lineage>
</organism>
<evidence type="ECO:0000256" key="1">
    <source>
        <dbReference type="SAM" id="Phobius"/>
    </source>
</evidence>
<evidence type="ECO:0000313" key="2">
    <source>
        <dbReference type="EMBL" id="OGH82356.1"/>
    </source>
</evidence>
<evidence type="ECO:0008006" key="4">
    <source>
        <dbReference type="Google" id="ProtNLM"/>
    </source>
</evidence>
<feature type="transmembrane region" description="Helical" evidence="1">
    <location>
        <begin position="7"/>
        <end position="29"/>
    </location>
</feature>
<keyword evidence="1" id="KW-0472">Membrane</keyword>
<keyword evidence="1" id="KW-0812">Transmembrane</keyword>
<gene>
    <name evidence="2" type="ORF">A2373_04035</name>
</gene>